<gene>
    <name evidence="1" type="ORF">FYJ62_01250</name>
</gene>
<organism evidence="1 2">
    <name type="scientific">Lactobacillus porci</name>
    <dbReference type="NCBI Taxonomy" id="2012477"/>
    <lineage>
        <taxon>Bacteria</taxon>
        <taxon>Bacillati</taxon>
        <taxon>Bacillota</taxon>
        <taxon>Bacilli</taxon>
        <taxon>Lactobacillales</taxon>
        <taxon>Lactobacillaceae</taxon>
        <taxon>Lactobacillus</taxon>
    </lineage>
</organism>
<sequence>MANTVNINGDKRKFTLAPDIKLYALIDAGFQKTPRGNFVYKHPLYNESPYNATTELKMTVTSDLSRLTMVVTDPSGLQKVNIFKNKQLAPTVELLDYILKDLEDRKILVEVK</sequence>
<dbReference type="InterPro" id="IPR035942">
    <property type="entry name" value="Lp2179-like_sf"/>
</dbReference>
<evidence type="ECO:0000313" key="1">
    <source>
        <dbReference type="EMBL" id="MST86308.1"/>
    </source>
</evidence>
<dbReference type="Gene3D" id="3.30.1820.10">
    <property type="entry name" value="Lp2179-like"/>
    <property type="match status" value="1"/>
</dbReference>
<proteinExistence type="predicted"/>
<reference evidence="1 2" key="1">
    <citation type="submission" date="2019-08" db="EMBL/GenBank/DDBJ databases">
        <title>In-depth cultivation of the pig gut microbiome towards novel bacterial diversity and tailored functional studies.</title>
        <authorList>
            <person name="Wylensek D."/>
            <person name="Hitch T.C.A."/>
            <person name="Clavel T."/>
        </authorList>
    </citation>
    <scope>NUCLEOTIDE SEQUENCE [LARGE SCALE GENOMIC DNA]</scope>
    <source>
        <strain evidence="1 2">Bifido-178-WT-2B</strain>
    </source>
</reference>
<dbReference type="InterPro" id="IPR014965">
    <property type="entry name" value="Amino_acid_metab_prot_put"/>
</dbReference>
<dbReference type="EMBL" id="VUMX01000002">
    <property type="protein sequence ID" value="MST86308.1"/>
    <property type="molecule type" value="Genomic_DNA"/>
</dbReference>
<evidence type="ECO:0000313" key="2">
    <source>
        <dbReference type="Proteomes" id="UP000438120"/>
    </source>
</evidence>
<keyword evidence="2" id="KW-1185">Reference proteome</keyword>
<accession>A0A6A8M9D8</accession>
<dbReference type="Proteomes" id="UP000438120">
    <property type="component" value="Unassembled WGS sequence"/>
</dbReference>
<dbReference type="RefSeq" id="WP_154546970.1">
    <property type="nucleotide sequence ID" value="NZ_JBKZBY010000006.1"/>
</dbReference>
<evidence type="ECO:0008006" key="3">
    <source>
        <dbReference type="Google" id="ProtNLM"/>
    </source>
</evidence>
<dbReference type="AlphaFoldDB" id="A0A6A8M9D8"/>
<name>A0A6A8M9D8_9LACO</name>
<dbReference type="SUPFAM" id="SSF160800">
    <property type="entry name" value="Lp2179-like"/>
    <property type="match status" value="1"/>
</dbReference>
<dbReference type="OrthoDB" id="2166222at2"/>
<dbReference type="Pfam" id="PF08866">
    <property type="entry name" value="DUF1831"/>
    <property type="match status" value="1"/>
</dbReference>
<comment type="caution">
    <text evidence="1">The sequence shown here is derived from an EMBL/GenBank/DDBJ whole genome shotgun (WGS) entry which is preliminary data.</text>
</comment>
<protein>
    <recommendedName>
        <fullName evidence="3">Cysteine desulfurase</fullName>
    </recommendedName>
</protein>